<evidence type="ECO:0000256" key="3">
    <source>
        <dbReference type="ARBA" id="ARBA00009789"/>
    </source>
</evidence>
<dbReference type="InterPro" id="IPR050088">
    <property type="entry name" value="IspD/TarI_cytidylyltransf_bact"/>
</dbReference>
<dbReference type="HAMAP" id="MF_00108">
    <property type="entry name" value="IspD"/>
    <property type="match status" value="1"/>
</dbReference>
<evidence type="ECO:0000313" key="8">
    <source>
        <dbReference type="EMBL" id="ABM77407.1"/>
    </source>
</evidence>
<dbReference type="NCBIfam" id="TIGR00453">
    <property type="entry name" value="ispD"/>
    <property type="match status" value="1"/>
</dbReference>
<proteinExistence type="inferred from homology"/>
<keyword evidence="6 7" id="KW-0414">Isoprene biosynthesis</keyword>
<evidence type="ECO:0000256" key="2">
    <source>
        <dbReference type="ARBA" id="ARBA00004787"/>
    </source>
</evidence>
<gene>
    <name evidence="7 8" type="primary">ispD</name>
    <name evidence="8" type="ordered locus">P9303_06551</name>
</gene>
<dbReference type="GO" id="GO:0050518">
    <property type="term" value="F:2-C-methyl-D-erythritol 4-phosphate cytidylyltransferase activity"/>
    <property type="evidence" value="ECO:0007669"/>
    <property type="project" value="UniProtKB-UniRule"/>
</dbReference>
<dbReference type="InterPro" id="IPR001228">
    <property type="entry name" value="IspD"/>
</dbReference>
<feature type="site" description="Transition state stabilizer" evidence="7">
    <location>
        <position position="38"/>
    </location>
</feature>
<comment type="pathway">
    <text evidence="2 7">Isoprenoid biosynthesis; isopentenyl diphosphate biosynthesis via DXP pathway; isopentenyl diphosphate from 1-deoxy-D-xylulose 5-phosphate: step 2/6.</text>
</comment>
<comment type="function">
    <text evidence="7">Catalyzes the formation of 4-diphosphocytidyl-2-C-methyl-D-erythritol from CTP and 2-C-methyl-D-erythritol 4-phosphate (MEP).</text>
</comment>
<dbReference type="EMBL" id="CP000554">
    <property type="protein sequence ID" value="ABM77407.1"/>
    <property type="molecule type" value="Genomic_DNA"/>
</dbReference>
<evidence type="ECO:0000256" key="6">
    <source>
        <dbReference type="ARBA" id="ARBA00023229"/>
    </source>
</evidence>
<name>A2C7E7_PROM3</name>
<dbReference type="Proteomes" id="UP000002274">
    <property type="component" value="Chromosome"/>
</dbReference>
<dbReference type="EC" id="2.7.7.60" evidence="7"/>
<feature type="site" description="Positions MEP for the nucleophilic attack" evidence="7">
    <location>
        <position position="224"/>
    </location>
</feature>
<feature type="site" description="Transition state stabilizer" evidence="7">
    <location>
        <position position="31"/>
    </location>
</feature>
<protein>
    <recommendedName>
        <fullName evidence="7">2-C-methyl-D-erythritol 4-phosphate cytidylyltransferase</fullName>
        <ecNumber evidence="7">2.7.7.60</ecNumber>
    </recommendedName>
    <alternativeName>
        <fullName evidence="7">4-diphosphocytidyl-2C-methyl-D-erythritol synthase</fullName>
    </alternativeName>
    <alternativeName>
        <fullName evidence="7">MEP cytidylyltransferase</fullName>
        <shortName evidence="7">MCT</shortName>
    </alternativeName>
</protein>
<comment type="similarity">
    <text evidence="3 7">Belongs to the IspD/TarI cytidylyltransferase family. IspD subfamily.</text>
</comment>
<dbReference type="AlphaFoldDB" id="A2C7E7"/>
<evidence type="ECO:0000256" key="4">
    <source>
        <dbReference type="ARBA" id="ARBA00022679"/>
    </source>
</evidence>
<organism evidence="8 9">
    <name type="scientific">Prochlorococcus marinus (strain MIT 9303)</name>
    <dbReference type="NCBI Taxonomy" id="59922"/>
    <lineage>
        <taxon>Bacteria</taxon>
        <taxon>Bacillati</taxon>
        <taxon>Cyanobacteriota</taxon>
        <taxon>Cyanophyceae</taxon>
        <taxon>Synechococcales</taxon>
        <taxon>Prochlorococcaceae</taxon>
        <taxon>Prochlorococcus</taxon>
    </lineage>
</organism>
<evidence type="ECO:0000313" key="9">
    <source>
        <dbReference type="Proteomes" id="UP000002274"/>
    </source>
</evidence>
<dbReference type="InterPro" id="IPR018294">
    <property type="entry name" value="ISPD_synthase_CS"/>
</dbReference>
<dbReference type="STRING" id="59922.P9303_06551"/>
<evidence type="ECO:0000256" key="7">
    <source>
        <dbReference type="HAMAP-Rule" id="MF_00108"/>
    </source>
</evidence>
<feature type="site" description="Positions MEP for the nucleophilic attack" evidence="7">
    <location>
        <position position="168"/>
    </location>
</feature>
<evidence type="ECO:0000256" key="5">
    <source>
        <dbReference type="ARBA" id="ARBA00022695"/>
    </source>
</evidence>
<sequence>MRADCMEEVSACLRQEAHMHLLIVAAGSGSRMGADRNKLLLPLAGRPVLAWTIDAVMGADSITWVGIVGQPVDRAMIMELLAEAAKPVVWIEGGSTRQESVERGLQALPSVAQHVLIHDGARCLAEAALINRCAEAVVAGEAVIAATPVTDTIKRVDGQGIITGTPDRAELWAAQTPQGFAVEQLKQGHAEAQAKGWTVTDDASLYERLGWPVQVLEASPANIKVTTPFDLTVAEAVLALRAKRQIGL</sequence>
<reference evidence="8 9" key="1">
    <citation type="journal article" date="2007" name="PLoS Genet.">
        <title>Patterns and implications of gene gain and loss in the evolution of Prochlorococcus.</title>
        <authorList>
            <person name="Kettler G.C."/>
            <person name="Martiny A.C."/>
            <person name="Huang K."/>
            <person name="Zucker J."/>
            <person name="Coleman M.L."/>
            <person name="Rodrigue S."/>
            <person name="Chen F."/>
            <person name="Lapidus A."/>
            <person name="Ferriera S."/>
            <person name="Johnson J."/>
            <person name="Steglich C."/>
            <person name="Church G.M."/>
            <person name="Richardson P."/>
            <person name="Chisholm S.W."/>
        </authorList>
    </citation>
    <scope>NUCLEOTIDE SEQUENCE [LARGE SCALE GENOMIC DNA]</scope>
    <source>
        <strain evidence="8 9">MIT 9303</strain>
    </source>
</reference>
<dbReference type="UniPathway" id="UPA00056">
    <property type="reaction ID" value="UER00093"/>
</dbReference>
<dbReference type="FunFam" id="3.90.550.10:FF:000003">
    <property type="entry name" value="2-C-methyl-D-erythritol 4-phosphate cytidylyltransferase"/>
    <property type="match status" value="1"/>
</dbReference>
<keyword evidence="4 7" id="KW-0808">Transferase</keyword>
<dbReference type="KEGG" id="pmf:P9303_06551"/>
<dbReference type="InterPro" id="IPR029044">
    <property type="entry name" value="Nucleotide-diphossugar_trans"/>
</dbReference>
<dbReference type="Gene3D" id="3.90.550.10">
    <property type="entry name" value="Spore Coat Polysaccharide Biosynthesis Protein SpsA, Chain A"/>
    <property type="match status" value="1"/>
</dbReference>
<comment type="catalytic activity">
    <reaction evidence="1 7">
        <text>2-C-methyl-D-erythritol 4-phosphate + CTP + H(+) = 4-CDP-2-C-methyl-D-erythritol + diphosphate</text>
        <dbReference type="Rhea" id="RHEA:13429"/>
        <dbReference type="ChEBI" id="CHEBI:15378"/>
        <dbReference type="ChEBI" id="CHEBI:33019"/>
        <dbReference type="ChEBI" id="CHEBI:37563"/>
        <dbReference type="ChEBI" id="CHEBI:57823"/>
        <dbReference type="ChEBI" id="CHEBI:58262"/>
        <dbReference type="EC" id="2.7.7.60"/>
    </reaction>
</comment>
<dbReference type="HOGENOM" id="CLU_061281_1_0_3"/>
<dbReference type="Pfam" id="PF01128">
    <property type="entry name" value="IspD"/>
    <property type="match status" value="1"/>
</dbReference>
<evidence type="ECO:0000256" key="1">
    <source>
        <dbReference type="ARBA" id="ARBA00001282"/>
    </source>
</evidence>
<keyword evidence="5 7" id="KW-0548">Nucleotidyltransferase</keyword>
<dbReference type="InterPro" id="IPR034683">
    <property type="entry name" value="IspD/TarI"/>
</dbReference>
<dbReference type="GO" id="GO:0019288">
    <property type="term" value="P:isopentenyl diphosphate biosynthetic process, methylerythritol 4-phosphate pathway"/>
    <property type="evidence" value="ECO:0007669"/>
    <property type="project" value="UniProtKB-UniRule"/>
</dbReference>
<dbReference type="PANTHER" id="PTHR32125">
    <property type="entry name" value="2-C-METHYL-D-ERYTHRITOL 4-PHOSPHATE CYTIDYLYLTRANSFERASE, CHLOROPLASTIC"/>
    <property type="match status" value="1"/>
</dbReference>
<dbReference type="CDD" id="cd02516">
    <property type="entry name" value="CDP-ME_synthetase"/>
    <property type="match status" value="1"/>
</dbReference>
<dbReference type="PROSITE" id="PS01295">
    <property type="entry name" value="ISPD"/>
    <property type="match status" value="1"/>
</dbReference>
<dbReference type="PANTHER" id="PTHR32125:SF4">
    <property type="entry name" value="2-C-METHYL-D-ERYTHRITOL 4-PHOSPHATE CYTIDYLYLTRANSFERASE, CHLOROPLASTIC"/>
    <property type="match status" value="1"/>
</dbReference>
<accession>A2C7E7</accession>
<dbReference type="SUPFAM" id="SSF53448">
    <property type="entry name" value="Nucleotide-diphospho-sugar transferases"/>
    <property type="match status" value="1"/>
</dbReference>